<evidence type="ECO:0000313" key="4">
    <source>
        <dbReference type="Proteomes" id="UP001611415"/>
    </source>
</evidence>
<feature type="region of interest" description="Disordered" evidence="1">
    <location>
        <begin position="1"/>
        <end position="25"/>
    </location>
</feature>
<dbReference type="InterPro" id="IPR024301">
    <property type="entry name" value="Amidase_6"/>
</dbReference>
<protein>
    <submittedName>
        <fullName evidence="3">Amidase domain-containing protein</fullName>
    </submittedName>
</protein>
<keyword evidence="4" id="KW-1185">Reference proteome</keyword>
<dbReference type="PANTHER" id="PTHR40032:SF1">
    <property type="entry name" value="EXPORTED PROTEIN"/>
    <property type="match status" value="1"/>
</dbReference>
<name>A0ABW7X4D5_9NOCA</name>
<dbReference type="RefSeq" id="WP_397093290.1">
    <property type="nucleotide sequence ID" value="NZ_JBIRYO010000014.1"/>
</dbReference>
<accession>A0ABW7X4D5</accession>
<dbReference type="Pfam" id="PF12671">
    <property type="entry name" value="Amidase_6"/>
    <property type="match status" value="1"/>
</dbReference>
<evidence type="ECO:0000313" key="3">
    <source>
        <dbReference type="EMBL" id="MFI2475964.1"/>
    </source>
</evidence>
<dbReference type="Gene3D" id="1.10.530.10">
    <property type="match status" value="1"/>
</dbReference>
<evidence type="ECO:0000259" key="2">
    <source>
        <dbReference type="Pfam" id="PF12671"/>
    </source>
</evidence>
<dbReference type="Proteomes" id="UP001611415">
    <property type="component" value="Unassembled WGS sequence"/>
</dbReference>
<feature type="domain" description="Putative amidase" evidence="2">
    <location>
        <begin position="272"/>
        <end position="468"/>
    </location>
</feature>
<gene>
    <name evidence="3" type="ORF">ACH49W_21530</name>
</gene>
<organism evidence="3 4">
    <name type="scientific">Nocardia xishanensis</name>
    <dbReference type="NCBI Taxonomy" id="238964"/>
    <lineage>
        <taxon>Bacteria</taxon>
        <taxon>Bacillati</taxon>
        <taxon>Actinomycetota</taxon>
        <taxon>Actinomycetes</taxon>
        <taxon>Mycobacteriales</taxon>
        <taxon>Nocardiaceae</taxon>
        <taxon>Nocardia</taxon>
    </lineage>
</organism>
<sequence length="620" mass="68469">MSSTWDTPPPSFDRKPDQSKVDGLRPGQRTLVWDSVISGSMAGVDPRLVLAIALEEAADQHDDDGTLHDLNQWQRGRIPWIGRMNNPAGYSLGITNVKERTFEKVKEKYPSVFHDHEWSDLANDDALAVRTTAYYLKYLQETYAGAMPDEIKQKYTLNQFLASAYNAEFDADGDNNVLVWIKDKKLGEKESKEYRDRVKDKQWQRAESLLSTMWTWQDRSGIRPISATLDSPDQPAALLNSWLNAGSSMLHSILRPAQGAVPIAGGMDPNPNRQTAVKYADDWAIMSNWEYPNYDASGGDCTSFASQVLHAGGFRFDPSRGDDSFAVTDRWHPYNRKYNHIGTEAAHEAGDSAPRPWLNVQGLYSYISNGYGNTNGGPTGTRLAPISVNPITGNPDPNALTNAGLRPGDLVFVSFGEKNKDGSPLLSHTMVYAGHGNARQRIGEDENGNPRYQYFEDADFVDYHSSNVYHGFWAIPKVDEDTEKVVTDRTVTYYPVRMNYPGDAQYPVQRAAGGDIRGPGSSIGDKIPAWLSDGEFVMNARSTSVNRPFLQALNADPFFLQKMLVQRDAAAAARADANAGGYGPAAGGGAATVNISMSSSEDIVARLKVLSTQWELMNSR</sequence>
<feature type="compositionally biased region" description="Basic and acidic residues" evidence="1">
    <location>
        <begin position="12"/>
        <end position="23"/>
    </location>
</feature>
<evidence type="ECO:0000256" key="1">
    <source>
        <dbReference type="SAM" id="MobiDB-lite"/>
    </source>
</evidence>
<proteinExistence type="predicted"/>
<reference evidence="3 4" key="1">
    <citation type="submission" date="2024-10" db="EMBL/GenBank/DDBJ databases">
        <title>The Natural Products Discovery Center: Release of the First 8490 Sequenced Strains for Exploring Actinobacteria Biosynthetic Diversity.</title>
        <authorList>
            <person name="Kalkreuter E."/>
            <person name="Kautsar S.A."/>
            <person name="Yang D."/>
            <person name="Bader C.D."/>
            <person name="Teijaro C.N."/>
            <person name="Fluegel L."/>
            <person name="Davis C.M."/>
            <person name="Simpson J.R."/>
            <person name="Lauterbach L."/>
            <person name="Steele A.D."/>
            <person name="Gui C."/>
            <person name="Meng S."/>
            <person name="Li G."/>
            <person name="Viehrig K."/>
            <person name="Ye F."/>
            <person name="Su P."/>
            <person name="Kiefer A.F."/>
            <person name="Nichols A."/>
            <person name="Cepeda A.J."/>
            <person name="Yan W."/>
            <person name="Fan B."/>
            <person name="Jiang Y."/>
            <person name="Adhikari A."/>
            <person name="Zheng C.-J."/>
            <person name="Schuster L."/>
            <person name="Cowan T.M."/>
            <person name="Smanski M.J."/>
            <person name="Chevrette M.G."/>
            <person name="De Carvalho L.P.S."/>
            <person name="Shen B."/>
        </authorList>
    </citation>
    <scope>NUCLEOTIDE SEQUENCE [LARGE SCALE GENOMIC DNA]</scope>
    <source>
        <strain evidence="3 4">NPDC019275</strain>
    </source>
</reference>
<dbReference type="EMBL" id="JBIRYO010000014">
    <property type="protein sequence ID" value="MFI2475964.1"/>
    <property type="molecule type" value="Genomic_DNA"/>
</dbReference>
<comment type="caution">
    <text evidence="3">The sequence shown here is derived from an EMBL/GenBank/DDBJ whole genome shotgun (WGS) entry which is preliminary data.</text>
</comment>
<dbReference type="PANTHER" id="PTHR40032">
    <property type="entry name" value="EXPORTED PROTEIN-RELATED"/>
    <property type="match status" value="1"/>
</dbReference>